<gene>
    <name evidence="4" type="ORF">ACFSR9_04970</name>
</gene>
<dbReference type="NCBIfam" id="TIGR00254">
    <property type="entry name" value="GGDEF"/>
    <property type="match status" value="1"/>
</dbReference>
<dbReference type="Pfam" id="PF13181">
    <property type="entry name" value="TPR_8"/>
    <property type="match status" value="1"/>
</dbReference>
<dbReference type="Gene3D" id="3.20.20.450">
    <property type="entry name" value="EAL domain"/>
    <property type="match status" value="1"/>
</dbReference>
<dbReference type="PROSITE" id="PS50887">
    <property type="entry name" value="GGDEF"/>
    <property type="match status" value="1"/>
</dbReference>
<organism evidence="4 5">
    <name type="scientific">Deinococcus taklimakanensis</name>
    <dbReference type="NCBI Taxonomy" id="536443"/>
    <lineage>
        <taxon>Bacteria</taxon>
        <taxon>Thermotogati</taxon>
        <taxon>Deinococcota</taxon>
        <taxon>Deinococci</taxon>
        <taxon>Deinococcales</taxon>
        <taxon>Deinococcaceae</taxon>
        <taxon>Deinococcus</taxon>
    </lineage>
</organism>
<feature type="domain" description="EAL" evidence="2">
    <location>
        <begin position="543"/>
        <end position="821"/>
    </location>
</feature>
<evidence type="ECO:0000256" key="1">
    <source>
        <dbReference type="PROSITE-ProRule" id="PRU00339"/>
    </source>
</evidence>
<dbReference type="Gene3D" id="1.25.40.10">
    <property type="entry name" value="Tetratricopeptide repeat domain"/>
    <property type="match status" value="2"/>
</dbReference>
<name>A0ABW5P1S1_9DEIO</name>
<reference evidence="5" key="1">
    <citation type="journal article" date="2019" name="Int. J. Syst. Evol. Microbiol.">
        <title>The Global Catalogue of Microorganisms (GCM) 10K type strain sequencing project: providing services to taxonomists for standard genome sequencing and annotation.</title>
        <authorList>
            <consortium name="The Broad Institute Genomics Platform"/>
            <consortium name="The Broad Institute Genome Sequencing Center for Infectious Disease"/>
            <person name="Wu L."/>
            <person name="Ma J."/>
        </authorList>
    </citation>
    <scope>NUCLEOTIDE SEQUENCE [LARGE SCALE GENOMIC DNA]</scope>
    <source>
        <strain evidence="5">KCTC 33842</strain>
    </source>
</reference>
<dbReference type="InterPro" id="IPR029787">
    <property type="entry name" value="Nucleotide_cyclase"/>
</dbReference>
<keyword evidence="5" id="KW-1185">Reference proteome</keyword>
<dbReference type="PROSITE" id="PS50005">
    <property type="entry name" value="TPR"/>
    <property type="match status" value="1"/>
</dbReference>
<feature type="repeat" description="TPR" evidence="1">
    <location>
        <begin position="131"/>
        <end position="164"/>
    </location>
</feature>
<comment type="caution">
    <text evidence="4">The sequence shown here is derived from an EMBL/GenBank/DDBJ whole genome shotgun (WGS) entry which is preliminary data.</text>
</comment>
<dbReference type="InterPro" id="IPR043128">
    <property type="entry name" value="Rev_trsase/Diguanyl_cyclase"/>
</dbReference>
<dbReference type="CDD" id="cd01948">
    <property type="entry name" value="EAL"/>
    <property type="match status" value="1"/>
</dbReference>
<dbReference type="PANTHER" id="PTHR44757">
    <property type="entry name" value="DIGUANYLATE CYCLASE DGCP"/>
    <property type="match status" value="1"/>
</dbReference>
<keyword evidence="1" id="KW-0802">TPR repeat</keyword>
<dbReference type="PROSITE" id="PS50883">
    <property type="entry name" value="EAL"/>
    <property type="match status" value="1"/>
</dbReference>
<dbReference type="SUPFAM" id="SSF141868">
    <property type="entry name" value="EAL domain-like"/>
    <property type="match status" value="2"/>
</dbReference>
<dbReference type="Proteomes" id="UP001597475">
    <property type="component" value="Unassembled WGS sequence"/>
</dbReference>
<dbReference type="Pfam" id="PF00563">
    <property type="entry name" value="EAL"/>
    <property type="match status" value="2"/>
</dbReference>
<dbReference type="RefSeq" id="WP_386843629.1">
    <property type="nucleotide sequence ID" value="NZ_JBHUMK010000017.1"/>
</dbReference>
<dbReference type="Gene3D" id="3.30.70.270">
    <property type="match status" value="1"/>
</dbReference>
<proteinExistence type="predicted"/>
<sequence>MNSLNDQAELALTRHPGQVQLYAAEALQLAQSVGDAAGAVRARILLATGNSLQGRLDEALLELRAALQVAQEMHLHELTARALNSLGVAYVKRGEIGSGLRAFLRGLQTLDALETGTREQAASAEFRRLRIRLLTNLGNLYLDLRQFDQSLLYLRQALYLAQEHGEEPYVVVGTLNVAQNLHELGAHADALALNESVLPRVRAGGFLSYEGPLLVNMAANLVALERPAEALERCDAAERLCADLGDEELACELGAVRGRALAALGRKPEAREVLERALAQADALGLAPRQINVREHLSLVLERQGHYREALRYAREAEQRSRAALLDLARHRAEVERGWLEHRAAAARHRTDALTRANAALKEAQDRLAHQVRHDRLTGLPNRLAFEEDLARALDSADGRRPVLAVLFIDLDRFKQVNDTLGHTFGDALLGQVAERLRAALPSGAAVYRQGGDEFMVMVPDVTAHEQAHAVAQTLLASLKAPFVLAGRSLVITMSVGVAVSPVDGHDIGTLQKNADLAMYSAKRTRSGVQAFRPALSEVAEQQLQLEQELRGALSRGALQLHYQPIVDTLTLRPYSVEALVRWPHPTRGLLTPERFLRVAEVSDLMVPLGQWVLREAVAQLAQWRRRWPDLKISVNVAARQFEQPSFWTDLEQLLTGHGLPLSAIELEVTEDDIHDHSHVQACLPLVRQGLRLAIDDFGTGYSSLSRLYNLPVQGLKLDRSLLKDVRWTGLSPQSDPQFGPDLSGGAEAAQLSFPHQTAGALVRGIIRLAREAGLQVVVEGVETVDQLEQLQRWQPDFIQGDLMSRPAPAHEIEAVLNELMDDDLD</sequence>
<dbReference type="SMART" id="SM00028">
    <property type="entry name" value="TPR"/>
    <property type="match status" value="6"/>
</dbReference>
<dbReference type="InterPro" id="IPR035919">
    <property type="entry name" value="EAL_sf"/>
</dbReference>
<protein>
    <submittedName>
        <fullName evidence="4">EAL domain-containing protein</fullName>
    </submittedName>
</protein>
<dbReference type="InterPro" id="IPR011990">
    <property type="entry name" value="TPR-like_helical_dom_sf"/>
</dbReference>
<dbReference type="PANTHER" id="PTHR44757:SF2">
    <property type="entry name" value="BIOFILM ARCHITECTURE MAINTENANCE PROTEIN MBAA"/>
    <property type="match status" value="1"/>
</dbReference>
<dbReference type="CDD" id="cd01949">
    <property type="entry name" value="GGDEF"/>
    <property type="match status" value="1"/>
</dbReference>
<dbReference type="InterPro" id="IPR000160">
    <property type="entry name" value="GGDEF_dom"/>
</dbReference>
<dbReference type="EMBL" id="JBHUMK010000017">
    <property type="protein sequence ID" value="MFD2608793.1"/>
    <property type="molecule type" value="Genomic_DNA"/>
</dbReference>
<dbReference type="SMART" id="SM00052">
    <property type="entry name" value="EAL"/>
    <property type="match status" value="1"/>
</dbReference>
<dbReference type="SUPFAM" id="SSF48452">
    <property type="entry name" value="TPR-like"/>
    <property type="match status" value="2"/>
</dbReference>
<dbReference type="InterPro" id="IPR052155">
    <property type="entry name" value="Biofilm_reg_signaling"/>
</dbReference>
<evidence type="ECO:0000313" key="5">
    <source>
        <dbReference type="Proteomes" id="UP001597475"/>
    </source>
</evidence>
<evidence type="ECO:0000259" key="3">
    <source>
        <dbReference type="PROSITE" id="PS50887"/>
    </source>
</evidence>
<dbReference type="InterPro" id="IPR001633">
    <property type="entry name" value="EAL_dom"/>
</dbReference>
<dbReference type="Pfam" id="PF00990">
    <property type="entry name" value="GGDEF"/>
    <property type="match status" value="1"/>
</dbReference>
<dbReference type="SMART" id="SM00267">
    <property type="entry name" value="GGDEF"/>
    <property type="match status" value="1"/>
</dbReference>
<feature type="domain" description="GGDEF" evidence="3">
    <location>
        <begin position="402"/>
        <end position="534"/>
    </location>
</feature>
<accession>A0ABW5P1S1</accession>
<dbReference type="InterPro" id="IPR019734">
    <property type="entry name" value="TPR_rpt"/>
</dbReference>
<evidence type="ECO:0000313" key="4">
    <source>
        <dbReference type="EMBL" id="MFD2608793.1"/>
    </source>
</evidence>
<evidence type="ECO:0000259" key="2">
    <source>
        <dbReference type="PROSITE" id="PS50883"/>
    </source>
</evidence>
<dbReference type="SUPFAM" id="SSF55073">
    <property type="entry name" value="Nucleotide cyclase"/>
    <property type="match status" value="1"/>
</dbReference>